<dbReference type="PANTHER" id="PTHR47972:SF45">
    <property type="entry name" value="PROTEIN CLARET SEGREGATIONAL"/>
    <property type="match status" value="1"/>
</dbReference>
<evidence type="ECO:0000256" key="6">
    <source>
        <dbReference type="SAM" id="Coils"/>
    </source>
</evidence>
<feature type="domain" description="Kinesin motor" evidence="8">
    <location>
        <begin position="662"/>
        <end position="1046"/>
    </location>
</feature>
<reference evidence="9" key="1">
    <citation type="submission" date="2023-11" db="EMBL/GenBank/DDBJ databases">
        <authorList>
            <person name="Alioto T."/>
            <person name="Alioto T."/>
            <person name="Gomez Garrido J."/>
        </authorList>
    </citation>
    <scope>NUCLEOTIDE SEQUENCE</scope>
</reference>
<dbReference type="InterPro" id="IPR031852">
    <property type="entry name" value="Vik1/Cik1_MT-bd"/>
</dbReference>
<evidence type="ECO:0000256" key="5">
    <source>
        <dbReference type="PROSITE-ProRule" id="PRU00283"/>
    </source>
</evidence>
<protein>
    <submittedName>
        <fullName evidence="9">Kinesin klpA</fullName>
    </submittedName>
</protein>
<evidence type="ECO:0000313" key="9">
    <source>
        <dbReference type="EMBL" id="CAK3998228.1"/>
    </source>
</evidence>
<dbReference type="Pfam" id="PF16796">
    <property type="entry name" value="Microtub_bd"/>
    <property type="match status" value="1"/>
</dbReference>
<evidence type="ECO:0000313" key="10">
    <source>
        <dbReference type="Proteomes" id="UP001296104"/>
    </source>
</evidence>
<evidence type="ECO:0000256" key="2">
    <source>
        <dbReference type="ARBA" id="ARBA00022741"/>
    </source>
</evidence>
<dbReference type="AlphaFoldDB" id="A0AAI9EAC3"/>
<keyword evidence="2 5" id="KW-0547">Nucleotide-binding</keyword>
<feature type="compositionally biased region" description="Low complexity" evidence="7">
    <location>
        <begin position="195"/>
        <end position="218"/>
    </location>
</feature>
<evidence type="ECO:0000256" key="3">
    <source>
        <dbReference type="ARBA" id="ARBA00022840"/>
    </source>
</evidence>
<dbReference type="GO" id="GO:0008017">
    <property type="term" value="F:microtubule binding"/>
    <property type="evidence" value="ECO:0007669"/>
    <property type="project" value="InterPro"/>
</dbReference>
<evidence type="ECO:0000256" key="4">
    <source>
        <dbReference type="ARBA" id="ARBA00023175"/>
    </source>
</evidence>
<dbReference type="PRINTS" id="PR00380">
    <property type="entry name" value="KINESINHEAVY"/>
</dbReference>
<feature type="compositionally biased region" description="Basic and acidic residues" evidence="7">
    <location>
        <begin position="282"/>
        <end position="303"/>
    </location>
</feature>
<evidence type="ECO:0000256" key="1">
    <source>
        <dbReference type="ARBA" id="ARBA00022701"/>
    </source>
</evidence>
<feature type="compositionally biased region" description="Low complexity" evidence="7">
    <location>
        <begin position="231"/>
        <end position="249"/>
    </location>
</feature>
<organism evidence="9 10">
    <name type="scientific">Lecanosticta acicola</name>
    <dbReference type="NCBI Taxonomy" id="111012"/>
    <lineage>
        <taxon>Eukaryota</taxon>
        <taxon>Fungi</taxon>
        <taxon>Dikarya</taxon>
        <taxon>Ascomycota</taxon>
        <taxon>Pezizomycotina</taxon>
        <taxon>Dothideomycetes</taxon>
        <taxon>Dothideomycetidae</taxon>
        <taxon>Mycosphaerellales</taxon>
        <taxon>Mycosphaerellaceae</taxon>
        <taxon>Lecanosticta</taxon>
    </lineage>
</organism>
<comment type="similarity">
    <text evidence="5">Belongs to the TRAFAC class myosin-kinesin ATPase superfamily. Kinesin family.</text>
</comment>
<evidence type="ECO:0000256" key="7">
    <source>
        <dbReference type="SAM" id="MobiDB-lite"/>
    </source>
</evidence>
<keyword evidence="10" id="KW-1185">Reference proteome</keyword>
<dbReference type="InterPro" id="IPR027417">
    <property type="entry name" value="P-loop_NTPase"/>
</dbReference>
<dbReference type="Gene3D" id="3.40.850.10">
    <property type="entry name" value="Kinesin motor domain"/>
    <property type="match status" value="1"/>
</dbReference>
<feature type="region of interest" description="Disordered" evidence="7">
    <location>
        <begin position="463"/>
        <end position="490"/>
    </location>
</feature>
<dbReference type="GO" id="GO:0005524">
    <property type="term" value="F:ATP binding"/>
    <property type="evidence" value="ECO:0007669"/>
    <property type="project" value="UniProtKB-UniRule"/>
</dbReference>
<keyword evidence="3 5" id="KW-0067">ATP-binding</keyword>
<dbReference type="SUPFAM" id="SSF52540">
    <property type="entry name" value="P-loop containing nucleoside triphosphate hydrolases"/>
    <property type="match status" value="1"/>
</dbReference>
<dbReference type="InterPro" id="IPR036961">
    <property type="entry name" value="Kinesin_motor_dom_sf"/>
</dbReference>
<feature type="compositionally biased region" description="Low complexity" evidence="7">
    <location>
        <begin position="115"/>
        <end position="130"/>
    </location>
</feature>
<dbReference type="GO" id="GO:0003777">
    <property type="term" value="F:microtubule motor activity"/>
    <property type="evidence" value="ECO:0007669"/>
    <property type="project" value="InterPro"/>
</dbReference>
<dbReference type="GO" id="GO:0007018">
    <property type="term" value="P:microtubule-based movement"/>
    <property type="evidence" value="ECO:0007669"/>
    <property type="project" value="InterPro"/>
</dbReference>
<gene>
    <name evidence="9" type="ORF">LECACI_7A004116</name>
</gene>
<dbReference type="EMBL" id="CAVMBE010000021">
    <property type="protein sequence ID" value="CAK3998228.1"/>
    <property type="molecule type" value="Genomic_DNA"/>
</dbReference>
<proteinExistence type="inferred from homology"/>
<dbReference type="Pfam" id="PF00225">
    <property type="entry name" value="Kinesin"/>
    <property type="match status" value="1"/>
</dbReference>
<dbReference type="Proteomes" id="UP001296104">
    <property type="component" value="Unassembled WGS sequence"/>
</dbReference>
<feature type="compositionally biased region" description="Polar residues" evidence="7">
    <location>
        <begin position="92"/>
        <end position="114"/>
    </location>
</feature>
<dbReference type="SMART" id="SM00129">
    <property type="entry name" value="KISc"/>
    <property type="match status" value="1"/>
</dbReference>
<sequence>MDRPPSQMENVRPSGLKPPSKLPALAGTRTLQETSSSDLNARSAGQGSMLPPPTVNGSIKHKINGLPEPPTKRKTLAERAGEPANALRTHLKQPSSGSTTGFGTRPATSFSTYRNPSNVSIASSASSLRPSSRHATVSRPGGPVRQPSAVPSAQPNQDDEESDGEGGKRKGTPILSFNSPVTGIVVRKTRAQGTLRQQSSQQQLRARSQHSGSSSSASGGDGAIFDHPPRDSSLSSTSSAPAPAPASAPEQRSTSGGTVGASKPSRNVSLNTAFAGLAISSKPRDSSGKHTPSLERIREEKSPSKIPKFSCTPKLPHPAQSTQALRTPSPLKHKPSLTGLRTPATSAKRGDVDMPRYLTKDKLSPVAAWDTKGRLDDIEKMYKMLESQMASAAGDKKAIDESLSIYKTRVEELTRDNREISSQNRSLTSDLERARNDLHTISTDLRQARRDHERDLAELKRQHERELENLQAKHEKERQRLEREREKESDSFDRKLLEAKKAWEKAKDDETADLTSQHWEEMDQLRGEHERAMAKVQKELELLQKAGQSRATETAAEVQLMRDSISGLQKQLDSTNSTAESLRNRITTYESRISSLEQEKNSLVSKAHFLEGNQEAQSQEFTVMRDKMEEAIAAKEATLETLRREEMLRRKLNAMILELRGNIRVFVRTRPLLNGEDNQAKVEYIDQDSLEGCKEMVVHAPTTQTATGKQKNEKHQYGFDRVFTPGTDNSAVFEECRDLIQSVVDGYNVSILSYGQTGSGKTYGMSGPAGIIPSSIRLLMNEMQRLKDKGWEYAVEASFVEVYNETLNDLLGDAKTWDEVDDLGASTRGKKKEKHEIHHDATTGKTTVTNLTSIRLWPPPKDEGGWPPAAPLDGRDSNAASAAASYTENAVNSLLDTAAKNRRVAATKANERSSRSHSIFILKLKGSCVATNESSEGILNLVDLAGSERLKQSGAEGSRMKETQAINKSLSSLGDVIAALGNKNGNNDAHVPYRNSKLTYLLQSSLGGTTAGKSSRTLMLLHLSPLQTHWQESRSSLLFGSKVHGTHIGTAKKR</sequence>
<dbReference type="GO" id="GO:0005874">
    <property type="term" value="C:microtubule"/>
    <property type="evidence" value="ECO:0007669"/>
    <property type="project" value="UniProtKB-KW"/>
</dbReference>
<keyword evidence="6" id="KW-0175">Coiled coil</keyword>
<accession>A0AAI9EAC3</accession>
<keyword evidence="1" id="KW-0493">Microtubule</keyword>
<dbReference type="PROSITE" id="PS50067">
    <property type="entry name" value="KINESIN_MOTOR_2"/>
    <property type="match status" value="1"/>
</dbReference>
<comment type="caution">
    <text evidence="9">The sequence shown here is derived from an EMBL/GenBank/DDBJ whole genome shotgun (WGS) entry which is preliminary data.</text>
</comment>
<feature type="binding site" evidence="5">
    <location>
        <begin position="755"/>
        <end position="762"/>
    </location>
    <ligand>
        <name>ATP</name>
        <dbReference type="ChEBI" id="CHEBI:30616"/>
    </ligand>
</feature>
<evidence type="ECO:0000259" key="8">
    <source>
        <dbReference type="PROSITE" id="PS50067"/>
    </source>
</evidence>
<dbReference type="PANTHER" id="PTHR47972">
    <property type="entry name" value="KINESIN-LIKE PROTEIN KLP-3"/>
    <property type="match status" value="1"/>
</dbReference>
<name>A0AAI9EAC3_9PEZI</name>
<feature type="coiled-coil region" evidence="6">
    <location>
        <begin position="522"/>
        <end position="645"/>
    </location>
</feature>
<feature type="compositionally biased region" description="Polar residues" evidence="7">
    <location>
        <begin position="29"/>
        <end position="46"/>
    </location>
</feature>
<dbReference type="InterPro" id="IPR001752">
    <property type="entry name" value="Kinesin_motor_dom"/>
</dbReference>
<keyword evidence="4 5" id="KW-0505">Motor protein</keyword>
<dbReference type="InterPro" id="IPR027640">
    <property type="entry name" value="Kinesin-like_fam"/>
</dbReference>
<feature type="region of interest" description="Disordered" evidence="7">
    <location>
        <begin position="1"/>
        <end position="350"/>
    </location>
</feature>